<evidence type="ECO:0000259" key="6">
    <source>
        <dbReference type="Pfam" id="PF01568"/>
    </source>
</evidence>
<dbReference type="Pfam" id="PF00384">
    <property type="entry name" value="Molybdopterin"/>
    <property type="match status" value="1"/>
</dbReference>
<dbReference type="SUPFAM" id="SSF53706">
    <property type="entry name" value="Formate dehydrogenase/DMSO reductase, domains 1-3"/>
    <property type="match status" value="1"/>
</dbReference>
<dbReference type="Pfam" id="PF01568">
    <property type="entry name" value="Molydop_binding"/>
    <property type="match status" value="1"/>
</dbReference>
<sequence>RTPEWAAAITGVAADDIRQLAREFAKTQPAAIRLGVALERNYGGGQAIRAITCLPALTGAWRHVGGGALQFPVWEHPYKFDVISRPDLIPEGTPVVNAIQLGRALTGELGLETPIKSMMCWNANPVTQAAETDKIVKGLQRDDLFVVSAEHFLSDTALYADIVLPASMGAELEDMVLSWGHLYLTYNEKCIDSPGEAIPNNEIFRRLAARMGYEEENFKWSDSECLENYVDWNSPACEGIDLAYLRQHGFARLTVGTRDDRARHKAGNFPTPSGKCELQVEGATNFVAGPFRQMYEGFQPGEALDSLPDYVASRETAETNPLLAASYPLSIISPKSHGFLNSCYANIKNKIEAQGEQFVMISPVDADFRQIQQGDRVSVFNDRGTFEAVAQITDDVSPGIVVATLGYWRQLNKGTVNCISSAEFVDMGHAPTFSDNLVQVALS</sequence>
<feature type="non-terminal residue" evidence="7">
    <location>
        <position position="1"/>
    </location>
</feature>
<dbReference type="AlphaFoldDB" id="A0A7C1ZPD0"/>
<dbReference type="Gene3D" id="2.40.40.20">
    <property type="match status" value="1"/>
</dbReference>
<name>A0A7C1ZPD0_9GAMM</name>
<dbReference type="GO" id="GO:0046872">
    <property type="term" value="F:metal ion binding"/>
    <property type="evidence" value="ECO:0007669"/>
    <property type="project" value="UniProtKB-KW"/>
</dbReference>
<comment type="caution">
    <text evidence="7">The sequence shown here is derived from an EMBL/GenBank/DDBJ whole genome shotgun (WGS) entry which is preliminary data.</text>
</comment>
<organism evidence="7">
    <name type="scientific">Methylophaga aminisulfidivorans</name>
    <dbReference type="NCBI Taxonomy" id="230105"/>
    <lineage>
        <taxon>Bacteria</taxon>
        <taxon>Pseudomonadati</taxon>
        <taxon>Pseudomonadota</taxon>
        <taxon>Gammaproteobacteria</taxon>
        <taxon>Thiotrichales</taxon>
        <taxon>Piscirickettsiaceae</taxon>
        <taxon>Methylophaga</taxon>
    </lineage>
</organism>
<comment type="similarity">
    <text evidence="1">Belongs to the prokaryotic molybdopterin-containing oxidoreductase family.</text>
</comment>
<dbReference type="InterPro" id="IPR037920">
    <property type="entry name" value="YoaE_C"/>
</dbReference>
<feature type="domain" description="Molybdopterin dinucleotide-binding" evidence="6">
    <location>
        <begin position="330"/>
        <end position="434"/>
    </location>
</feature>
<dbReference type="SUPFAM" id="SSF50692">
    <property type="entry name" value="ADC-like"/>
    <property type="match status" value="1"/>
</dbReference>
<evidence type="ECO:0000259" key="5">
    <source>
        <dbReference type="Pfam" id="PF00384"/>
    </source>
</evidence>
<dbReference type="InterPro" id="IPR050612">
    <property type="entry name" value="Prok_Mopterin_Oxidored"/>
</dbReference>
<gene>
    <name evidence="7" type="ORF">ENI26_00150</name>
</gene>
<dbReference type="InterPro" id="IPR006656">
    <property type="entry name" value="Mopterin_OxRdtase"/>
</dbReference>
<proteinExistence type="inferred from homology"/>
<dbReference type="CDD" id="cd02786">
    <property type="entry name" value="MopB_CT_3"/>
    <property type="match status" value="1"/>
</dbReference>
<evidence type="ECO:0000313" key="7">
    <source>
        <dbReference type="EMBL" id="HEC72767.1"/>
    </source>
</evidence>
<protein>
    <submittedName>
        <fullName evidence="7">Molybdopterin oxidoreductase family protein</fullName>
    </submittedName>
</protein>
<reference evidence="7" key="1">
    <citation type="journal article" date="2020" name="mSystems">
        <title>Genome- and Community-Level Interaction Insights into Carbon Utilization and Element Cycling Functions of Hydrothermarchaeota in Hydrothermal Sediment.</title>
        <authorList>
            <person name="Zhou Z."/>
            <person name="Liu Y."/>
            <person name="Xu W."/>
            <person name="Pan J."/>
            <person name="Luo Z.H."/>
            <person name="Li M."/>
        </authorList>
    </citation>
    <scope>NUCLEOTIDE SEQUENCE [LARGE SCALE GENOMIC DNA]</scope>
    <source>
        <strain evidence="7">HyVt-380</strain>
    </source>
</reference>
<dbReference type="PANTHER" id="PTHR43742">
    <property type="entry name" value="TRIMETHYLAMINE-N-OXIDE REDUCTASE"/>
    <property type="match status" value="1"/>
</dbReference>
<evidence type="ECO:0000256" key="1">
    <source>
        <dbReference type="ARBA" id="ARBA00010312"/>
    </source>
</evidence>
<keyword evidence="3" id="KW-0408">Iron</keyword>
<dbReference type="GO" id="GO:0016491">
    <property type="term" value="F:oxidoreductase activity"/>
    <property type="evidence" value="ECO:0007669"/>
    <property type="project" value="InterPro"/>
</dbReference>
<evidence type="ECO:0000256" key="2">
    <source>
        <dbReference type="ARBA" id="ARBA00022723"/>
    </source>
</evidence>
<evidence type="ECO:0000256" key="3">
    <source>
        <dbReference type="ARBA" id="ARBA00023004"/>
    </source>
</evidence>
<keyword evidence="2" id="KW-0479">Metal-binding</keyword>
<dbReference type="GO" id="GO:0051536">
    <property type="term" value="F:iron-sulfur cluster binding"/>
    <property type="evidence" value="ECO:0007669"/>
    <property type="project" value="UniProtKB-KW"/>
</dbReference>
<dbReference type="Proteomes" id="UP000886384">
    <property type="component" value="Unassembled WGS sequence"/>
</dbReference>
<accession>A0A7C1ZPD0</accession>
<dbReference type="InterPro" id="IPR009010">
    <property type="entry name" value="Asp_de-COase-like_dom_sf"/>
</dbReference>
<dbReference type="InterPro" id="IPR006657">
    <property type="entry name" value="MoPterin_dinucl-bd_dom"/>
</dbReference>
<dbReference type="Gene3D" id="3.30.2070.10">
    <property type="entry name" value="Formate dehydrogenase/DMSO reductase"/>
    <property type="match status" value="1"/>
</dbReference>
<dbReference type="Gene3D" id="3.40.50.740">
    <property type="match status" value="1"/>
</dbReference>
<evidence type="ECO:0000256" key="4">
    <source>
        <dbReference type="ARBA" id="ARBA00023014"/>
    </source>
</evidence>
<keyword evidence="4" id="KW-0411">Iron-sulfur</keyword>
<dbReference type="GO" id="GO:0043546">
    <property type="term" value="F:molybdopterin cofactor binding"/>
    <property type="evidence" value="ECO:0007669"/>
    <property type="project" value="InterPro"/>
</dbReference>
<dbReference type="Gene3D" id="3.40.228.10">
    <property type="entry name" value="Dimethylsulfoxide Reductase, domain 2"/>
    <property type="match status" value="1"/>
</dbReference>
<feature type="domain" description="Molybdopterin oxidoreductase" evidence="5">
    <location>
        <begin position="20"/>
        <end position="209"/>
    </location>
</feature>
<dbReference type="EMBL" id="DRHY01000005">
    <property type="protein sequence ID" value="HEC72767.1"/>
    <property type="molecule type" value="Genomic_DNA"/>
</dbReference>
<dbReference type="PANTHER" id="PTHR43742:SF6">
    <property type="entry name" value="OXIDOREDUCTASE YYAE-RELATED"/>
    <property type="match status" value="1"/>
</dbReference>